<dbReference type="RefSeq" id="XP_015660688.1">
    <property type="nucleotide sequence ID" value="XM_015800681.1"/>
</dbReference>
<keyword evidence="4" id="KW-1185">Reference proteome</keyword>
<dbReference type="OMA" id="RCFWKER"/>
<keyword evidence="1" id="KW-0175">Coiled coil</keyword>
<feature type="compositionally biased region" description="Basic and acidic residues" evidence="2">
    <location>
        <begin position="854"/>
        <end position="867"/>
    </location>
</feature>
<feature type="region of interest" description="Disordered" evidence="2">
    <location>
        <begin position="1344"/>
        <end position="1367"/>
    </location>
</feature>
<evidence type="ECO:0000313" key="4">
    <source>
        <dbReference type="Proteomes" id="UP000037923"/>
    </source>
</evidence>
<feature type="region of interest" description="Disordered" evidence="2">
    <location>
        <begin position="1"/>
        <end position="21"/>
    </location>
</feature>
<dbReference type="SUPFAM" id="SSF57997">
    <property type="entry name" value="Tropomyosin"/>
    <property type="match status" value="1"/>
</dbReference>
<feature type="compositionally biased region" description="Low complexity" evidence="2">
    <location>
        <begin position="162"/>
        <end position="173"/>
    </location>
</feature>
<dbReference type="VEuPathDB" id="TriTrypDB:LpyrH10_05_2210"/>
<feature type="region of interest" description="Disordered" evidence="2">
    <location>
        <begin position="1821"/>
        <end position="1868"/>
    </location>
</feature>
<organism evidence="3 4">
    <name type="scientific">Leptomonas pyrrhocoris</name>
    <name type="common">Firebug parasite</name>
    <dbReference type="NCBI Taxonomy" id="157538"/>
    <lineage>
        <taxon>Eukaryota</taxon>
        <taxon>Discoba</taxon>
        <taxon>Euglenozoa</taxon>
        <taxon>Kinetoplastea</taxon>
        <taxon>Metakinetoplastina</taxon>
        <taxon>Trypanosomatida</taxon>
        <taxon>Trypanosomatidae</taxon>
        <taxon>Leishmaniinae</taxon>
        <taxon>Leptomonas</taxon>
    </lineage>
</organism>
<feature type="region of interest" description="Disordered" evidence="2">
    <location>
        <begin position="34"/>
        <end position="65"/>
    </location>
</feature>
<sequence length="2117" mass="229104">MYTNDPHQKKRWFKNSSGADAAASSGYLTPLHKSTRTAAAANTSPARLTASTARSPLPPMWSPMRNSEFVEDRGLKDRPTTVMDPLAALRQCLQYVCSHPEIYGDDVRGLLDREVMHVVRLKASEVALIRGQRPLLVDPLDSTSILQSPRSFASPKALPSISTTSNPAAASFPPTSSLSSPAAAAVGACNGCVPAGDLFGYGSVSFLPPSSAGFSALLRDTRAHATSGRMKMVSAKDESNSPVHLPLLTGTLPLDEPIQWNGTLPPSSSARPATAEANAADAETTIDDGPAPTAAGQTLTDDTDEVVLHETNRALTNMVPSSRDFSLEYPYTDMQHPDDARLFRQVDEPSHNVTLPPSRRDMLWAADGSAVVLDQHGYEVTYLRTQLQQLEAAFNAKCVRLHELESENKLFAEQMKTSEEAAARWSAEHHAMEGKVESLRRELDGWKDRATDALSAATQQSKQRTQHAKQLASNQINDAKQEAARLSQLWRETERALQESRRAFENTEKEANAAHNHLADAFHYLERLERRVARRDAYVQLCERRHRSLEEKYEKLMWGYEELSAVEGRYSYVDYLLTTRPLWSVYQFLCLVEHRGDYMMTEDQGEWKRSMAIMAAPLSEINEASGKRGSAVAEAADQQSWLLFARTPHGGCYPGAYFDPTLVLRLIVSEVTAEATRRGRAKQLRTNLHGSVACRVLRWGERFAIDYLGGQDSFPDSGELNRKFVPVLTLASVLLPLRNQLGALIESERKISTAAAAPTANSSEPPPKETAASAATANATIPNVHRYDEATVRFVLRCFWKERLNAFARQMRTRLRAIQERRQRLAQRNTRRHRNPNFSTSGNSAGGDAPFTRRKADEVRRGGKGDGRGGTAAVPEDDDDDDDDEFTEAAPEISTFLTALVDFSTRFTKLSAAAGGVPGGIPPGVVDEEATAAASSESSPVPNKSTLLRVRGVLARGGSAWVGSTASKIAGGAASASFPSSSSDTAPWDCGRVFFATVLLHNPASDENAAAPAANTIVTGTADTPKLNPVEDGCDTEVAALAEDVRELLAALYYYTMEYKSQDPDFRLFYLVSHQLIPEMVAVNFFASLEAFQADCVALLEKRIQYLVGETENPTKTVFDSEATETSYLVDDPLTSLSRVVQLIDDAPLDGQDEEIEPDSDGEGYGSILPYRPKAHVHSMSNTAQAGMLSAPVSLTADDDRSDAGRRDSDSSSRTTQRRSRELQLLHNIRAYLKERRPSMQQDGDNADDINKTAVFEGEGPLGVSLELDRGDLARSGGGVAPTTDNLSAFAFGDAPPEWMTLEDAVMRTLAPHTALLDAYRDRVGAKTTDAAAIASCTSMASRGSATSAVPTSGREERSYLRRKRNDRKTRHEVAKCLSATRGLLTLNDILALLQGHCFSTYALSCCGTPRFSLTDALMKGNPMGSGRFGGSATGETATATTLLQPLSVVGYMPPTGLHLQRLRFALSLDQPSHVVNAATLFTVDPVTKANTHLYNTYLTLTLDLFQQQQSFLMQCVLSSCAERHERYAAEGAEDCDGQIPIAFLRKGVTKAMAAVQGSTQHAAALVNHFVEYDELLRLEDEVKLEQFADAPLLLNVPAEPTGVLSMSGATSFYRHDTNANRNRSSCHSDDAVPPTGPRRGSVVEEIEFAEFNLREEAESCSLLHIAFAVRMTYIVWGRMCADTAAAMVQRVVQRAVPTSRSQVDPTQASSTALSVVELPEWDIFERQVHQRYRRTLARLRDGHNGDDNPLRRTLRGEYMQALGITSMLPSGGGGGDTAGKVSRGAAGAAGASVAGGDGTTTDKAQSLYPDMARAFNSAEATLPSASRVEGERGTAATNSERSKRKDGARASISHTSPTLSKHSSSISALSEERGKSVLLPPDFGLLSLTRALGFASPVAVPTAGPAGSHTGGTAASSKKAAAKKAAKKSAGKKVVGVESGRLSTEVQEEYTRALSTQLQTFAMRIARLIKLNPQEVHGIAAQGEALHETPSQTQTREEGGTTTVELLRTSALPSVDPEGSLGPLVTTPVRTRMRSVAFVKDAYGSQGLDDDRRSMASNGRDGPARRGSQGAYALMWRPVFAEETRESEATAAHTGSASAVLDVSKLYAACAALSIV</sequence>
<evidence type="ECO:0000256" key="2">
    <source>
        <dbReference type="SAM" id="MobiDB-lite"/>
    </source>
</evidence>
<feature type="region of interest" description="Disordered" evidence="2">
    <location>
        <begin position="824"/>
        <end position="886"/>
    </location>
</feature>
<feature type="compositionally biased region" description="Polar residues" evidence="2">
    <location>
        <begin position="260"/>
        <end position="271"/>
    </location>
</feature>
<feature type="compositionally biased region" description="Polar residues" evidence="2">
    <location>
        <begin position="36"/>
        <end position="54"/>
    </location>
</feature>
<accession>A0A0M9G503</accession>
<feature type="region of interest" description="Disordered" evidence="2">
    <location>
        <begin position="260"/>
        <end position="302"/>
    </location>
</feature>
<reference evidence="3 4" key="1">
    <citation type="submission" date="2015-07" db="EMBL/GenBank/DDBJ databases">
        <title>High-quality genome of monoxenous trypanosomatid Leptomonas pyrrhocoris.</title>
        <authorList>
            <person name="Flegontov P."/>
            <person name="Butenko A."/>
            <person name="Firsov S."/>
            <person name="Vlcek C."/>
            <person name="Logacheva M.D."/>
            <person name="Field M."/>
            <person name="Filatov D."/>
            <person name="Flegontova O."/>
            <person name="Gerasimov E."/>
            <person name="Jackson A.P."/>
            <person name="Kelly S."/>
            <person name="Opperdoes F."/>
            <person name="O'Reilly A."/>
            <person name="Votypka J."/>
            <person name="Yurchenko V."/>
            <person name="Lukes J."/>
        </authorList>
    </citation>
    <scope>NUCLEOTIDE SEQUENCE [LARGE SCALE GENOMIC DNA]</scope>
    <source>
        <strain evidence="3">H10</strain>
    </source>
</reference>
<feature type="region of interest" description="Disordered" evidence="2">
    <location>
        <begin position="1619"/>
        <end position="1640"/>
    </location>
</feature>
<gene>
    <name evidence="3" type="ORF">ABB37_03361</name>
</gene>
<evidence type="ECO:0000256" key="1">
    <source>
        <dbReference type="SAM" id="Coils"/>
    </source>
</evidence>
<feature type="region of interest" description="Disordered" evidence="2">
    <location>
        <begin position="1148"/>
        <end position="1170"/>
    </location>
</feature>
<feature type="compositionally biased region" description="Basic and acidic residues" evidence="2">
    <location>
        <begin position="1198"/>
        <end position="1211"/>
    </location>
</feature>
<dbReference type="Proteomes" id="UP000037923">
    <property type="component" value="Unassembled WGS sequence"/>
</dbReference>
<feature type="region of interest" description="Disordered" evidence="2">
    <location>
        <begin position="1195"/>
        <end position="1221"/>
    </location>
</feature>
<feature type="compositionally biased region" description="Acidic residues" evidence="2">
    <location>
        <begin position="1148"/>
        <end position="1162"/>
    </location>
</feature>
<name>A0A0M9G503_LEPPY</name>
<evidence type="ECO:0000313" key="3">
    <source>
        <dbReference type="EMBL" id="KPA82249.1"/>
    </source>
</evidence>
<feature type="coiled-coil region" evidence="1">
    <location>
        <begin position="387"/>
        <end position="517"/>
    </location>
</feature>
<feature type="region of interest" description="Disordered" evidence="2">
    <location>
        <begin position="755"/>
        <end position="775"/>
    </location>
</feature>
<protein>
    <submittedName>
        <fullName evidence="3">Uncharacterized protein</fullName>
    </submittedName>
</protein>
<dbReference type="EMBL" id="LGTL01000005">
    <property type="protein sequence ID" value="KPA82249.1"/>
    <property type="molecule type" value="Genomic_DNA"/>
</dbReference>
<feature type="compositionally biased region" description="Low complexity" evidence="2">
    <location>
        <begin position="273"/>
        <end position="283"/>
    </location>
</feature>
<feature type="compositionally biased region" description="Acidic residues" evidence="2">
    <location>
        <begin position="875"/>
        <end position="886"/>
    </location>
</feature>
<feature type="region of interest" description="Disordered" evidence="2">
    <location>
        <begin position="150"/>
        <end position="173"/>
    </location>
</feature>
<dbReference type="GeneID" id="26903652"/>
<feature type="region of interest" description="Disordered" evidence="2">
    <location>
        <begin position="2049"/>
        <end position="2069"/>
    </location>
</feature>
<comment type="caution">
    <text evidence="3">The sequence shown here is derived from an EMBL/GenBank/DDBJ whole genome shotgun (WGS) entry which is preliminary data.</text>
</comment>
<proteinExistence type="predicted"/>
<dbReference type="OrthoDB" id="263506at2759"/>